<reference evidence="22 23" key="1">
    <citation type="submission" date="2020-11" db="EMBL/GenBank/DDBJ databases">
        <authorList>
            <person name="Wallbank WR R."/>
            <person name="Pardo Diaz C."/>
            <person name="Kozak K."/>
            <person name="Martin S."/>
            <person name="Jiggins C."/>
            <person name="Moest M."/>
            <person name="Warren A I."/>
            <person name="Generalovic N T."/>
            <person name="Byers J.R.P. K."/>
            <person name="Montejo-Kovacevich G."/>
            <person name="Yen C E."/>
        </authorList>
    </citation>
    <scope>NUCLEOTIDE SEQUENCE [LARGE SCALE GENOMIC DNA]</scope>
</reference>
<protein>
    <recommendedName>
        <fullName evidence="15">Ubiquitin-protein ligase E3A</fullName>
        <ecNumber evidence="4">2.3.2.26</ecNumber>
    </recommendedName>
    <alternativeName>
        <fullName evidence="17">HECT-type ubiquitin transferase E3A</fullName>
    </alternativeName>
    <alternativeName>
        <fullName evidence="16">Oncogenic protein-associated protein E6-AP</fullName>
    </alternativeName>
</protein>
<dbReference type="GO" id="GO:0000209">
    <property type="term" value="P:protein polyubiquitination"/>
    <property type="evidence" value="ECO:0007669"/>
    <property type="project" value="InterPro"/>
</dbReference>
<dbReference type="InterPro" id="IPR000569">
    <property type="entry name" value="HECT_dom"/>
</dbReference>
<keyword evidence="10 18" id="KW-0833">Ubl conjugation pathway</keyword>
<evidence type="ECO:0000256" key="15">
    <source>
        <dbReference type="ARBA" id="ARBA00067504"/>
    </source>
</evidence>
<dbReference type="Gene3D" id="3.90.1750.10">
    <property type="entry name" value="Hect, E3 ligase catalytic domains"/>
    <property type="match status" value="1"/>
</dbReference>
<dbReference type="GO" id="GO:0048513">
    <property type="term" value="P:animal organ development"/>
    <property type="evidence" value="ECO:0007669"/>
    <property type="project" value="UniProtKB-ARBA"/>
</dbReference>
<dbReference type="SUPFAM" id="SSF56204">
    <property type="entry name" value="Hect, E3 ligase catalytic domain"/>
    <property type="match status" value="1"/>
</dbReference>
<dbReference type="GO" id="GO:0042752">
    <property type="term" value="P:regulation of circadian rhythm"/>
    <property type="evidence" value="ECO:0007669"/>
    <property type="project" value="UniProtKB-ARBA"/>
</dbReference>
<evidence type="ECO:0000256" key="16">
    <source>
        <dbReference type="ARBA" id="ARBA00077235"/>
    </source>
</evidence>
<dbReference type="FunFam" id="3.90.1750.10:FF:000008">
    <property type="entry name" value="Putative ubiquitin-protein ligase E3A"/>
    <property type="match status" value="1"/>
</dbReference>
<feature type="compositionally biased region" description="Basic and acidic residues" evidence="19">
    <location>
        <begin position="1"/>
        <end position="18"/>
    </location>
</feature>
<evidence type="ECO:0000256" key="14">
    <source>
        <dbReference type="ARBA" id="ARBA00023242"/>
    </source>
</evidence>
<evidence type="ECO:0000256" key="5">
    <source>
        <dbReference type="ARBA" id="ARBA00022490"/>
    </source>
</evidence>
<dbReference type="EC" id="2.3.2.26" evidence="4"/>
<feature type="compositionally biased region" description="Low complexity" evidence="19">
    <location>
        <begin position="60"/>
        <end position="69"/>
    </location>
</feature>
<dbReference type="GO" id="GO:0061630">
    <property type="term" value="F:ubiquitin protein ligase activity"/>
    <property type="evidence" value="ECO:0007669"/>
    <property type="project" value="UniProtKB-EC"/>
</dbReference>
<dbReference type="Pfam" id="PF16558">
    <property type="entry name" value="AZUL"/>
    <property type="match status" value="1"/>
</dbReference>
<keyword evidence="23" id="KW-1185">Reference proteome</keyword>
<evidence type="ECO:0000256" key="2">
    <source>
        <dbReference type="ARBA" id="ARBA00004123"/>
    </source>
</evidence>
<comment type="catalytic activity">
    <reaction evidence="1">
        <text>S-ubiquitinyl-[E2 ubiquitin-conjugating enzyme]-L-cysteine + [acceptor protein]-L-lysine = [E2 ubiquitin-conjugating enzyme]-L-cysteine + N(6)-ubiquitinyl-[acceptor protein]-L-lysine.</text>
        <dbReference type="EC" id="2.3.2.26"/>
    </reaction>
</comment>
<dbReference type="FunFam" id="3.30.2160.10:FF:000004">
    <property type="entry name" value="probable E3 ubiquitin-protein ligase HERC4 isoform X1"/>
    <property type="match status" value="1"/>
</dbReference>
<dbReference type="InterPro" id="IPR035983">
    <property type="entry name" value="Hect_E3_ubiquitin_ligase"/>
</dbReference>
<feature type="region of interest" description="Disordered" evidence="19">
    <location>
        <begin position="1"/>
        <end position="125"/>
    </location>
</feature>
<dbReference type="Proteomes" id="UP000594454">
    <property type="component" value="Chromosome 2"/>
</dbReference>
<dbReference type="GO" id="GO:0010604">
    <property type="term" value="P:positive regulation of macromolecule metabolic process"/>
    <property type="evidence" value="ECO:0007669"/>
    <property type="project" value="UniProtKB-ARBA"/>
</dbReference>
<dbReference type="Gene3D" id="3.30.2410.10">
    <property type="entry name" value="Hect, E3 ligase catalytic domain"/>
    <property type="match status" value="1"/>
</dbReference>
<feature type="compositionally biased region" description="Low complexity" evidence="19">
    <location>
        <begin position="205"/>
        <end position="215"/>
    </location>
</feature>
<feature type="transmembrane region" description="Helical" evidence="20">
    <location>
        <begin position="628"/>
        <end position="646"/>
    </location>
</feature>
<evidence type="ECO:0000256" key="8">
    <source>
        <dbReference type="ARBA" id="ARBA00022723"/>
    </source>
</evidence>
<keyword evidence="13" id="KW-0090">Biological rhythms</keyword>
<dbReference type="CDD" id="cd00078">
    <property type="entry name" value="HECTc"/>
    <property type="match status" value="1"/>
</dbReference>
<evidence type="ECO:0000313" key="23">
    <source>
        <dbReference type="Proteomes" id="UP000594454"/>
    </source>
</evidence>
<dbReference type="OMA" id="AHCTNAN"/>
<dbReference type="GO" id="GO:0005737">
    <property type="term" value="C:cytoplasm"/>
    <property type="evidence" value="ECO:0007669"/>
    <property type="project" value="UniProtKB-SubCell"/>
</dbReference>
<dbReference type="PROSITE" id="PS50237">
    <property type="entry name" value="HECT"/>
    <property type="match status" value="1"/>
</dbReference>
<dbReference type="InterPro" id="IPR032353">
    <property type="entry name" value="AZUL"/>
</dbReference>
<evidence type="ECO:0000256" key="4">
    <source>
        <dbReference type="ARBA" id="ARBA00012485"/>
    </source>
</evidence>
<feature type="region of interest" description="Disordered" evidence="19">
    <location>
        <begin position="193"/>
        <end position="268"/>
    </location>
</feature>
<evidence type="ECO:0000256" key="11">
    <source>
        <dbReference type="ARBA" id="ARBA00022833"/>
    </source>
</evidence>
<keyword evidence="20" id="KW-0812">Transmembrane</keyword>
<keyword evidence="7" id="KW-0808">Transferase</keyword>
<dbReference type="SMART" id="SM00119">
    <property type="entry name" value="HECTc"/>
    <property type="match status" value="1"/>
</dbReference>
<keyword evidence="11" id="KW-0862">Zinc</keyword>
<dbReference type="PANTHER" id="PTHR45700:SF8">
    <property type="entry name" value="HECT-TYPE E3 UBIQUITIN TRANSFERASE"/>
    <property type="match status" value="1"/>
</dbReference>
<organism evidence="22 23">
    <name type="scientific">Hermetia illucens</name>
    <name type="common">Black soldier fly</name>
    <dbReference type="NCBI Taxonomy" id="343691"/>
    <lineage>
        <taxon>Eukaryota</taxon>
        <taxon>Metazoa</taxon>
        <taxon>Ecdysozoa</taxon>
        <taxon>Arthropoda</taxon>
        <taxon>Hexapoda</taxon>
        <taxon>Insecta</taxon>
        <taxon>Pterygota</taxon>
        <taxon>Neoptera</taxon>
        <taxon>Endopterygota</taxon>
        <taxon>Diptera</taxon>
        <taxon>Brachycera</taxon>
        <taxon>Stratiomyomorpha</taxon>
        <taxon>Stratiomyidae</taxon>
        <taxon>Hermetiinae</taxon>
        <taxon>Hermetia</taxon>
    </lineage>
</organism>
<feature type="domain" description="HECT" evidence="21">
    <location>
        <begin position="698"/>
        <end position="1027"/>
    </location>
</feature>
<keyword evidence="12" id="KW-0647">Proteasome</keyword>
<evidence type="ECO:0000259" key="21">
    <source>
        <dbReference type="PROSITE" id="PS50237"/>
    </source>
</evidence>
<dbReference type="OrthoDB" id="5981550at2759"/>
<evidence type="ECO:0000256" key="20">
    <source>
        <dbReference type="SAM" id="Phobius"/>
    </source>
</evidence>
<dbReference type="FunFam" id="3.30.2410.10:FF:000003">
    <property type="entry name" value="probable E3 ubiquitin-protein ligase HERC4 isoform X1"/>
    <property type="match status" value="1"/>
</dbReference>
<dbReference type="Pfam" id="PF00632">
    <property type="entry name" value="HECT"/>
    <property type="match status" value="1"/>
</dbReference>
<dbReference type="FunCoup" id="A0A7R8UJN1">
    <property type="interactions" value="2135"/>
</dbReference>
<comment type="subcellular location">
    <subcellularLocation>
        <location evidence="3">Cytoplasm</location>
    </subcellularLocation>
    <subcellularLocation>
        <location evidence="2">Nucleus</location>
    </subcellularLocation>
</comment>
<name>A0A7R8UJN1_HERIL</name>
<dbReference type="Gene3D" id="6.10.130.10">
    <property type="entry name" value="Ubiquitin-protein ligase E3A, N-terminal zinc-binding domain (AZUL)"/>
    <property type="match status" value="1"/>
</dbReference>
<feature type="compositionally biased region" description="Low complexity" evidence="19">
    <location>
        <begin position="19"/>
        <end position="52"/>
    </location>
</feature>
<dbReference type="Gene3D" id="3.30.2160.10">
    <property type="entry name" value="Hect, E3 ligase catalytic domain"/>
    <property type="match status" value="1"/>
</dbReference>
<dbReference type="GO" id="GO:0048511">
    <property type="term" value="P:rhythmic process"/>
    <property type="evidence" value="ECO:0007669"/>
    <property type="project" value="UniProtKB-KW"/>
</dbReference>
<dbReference type="AlphaFoldDB" id="A0A7R8UJN1"/>
<accession>A0A7R8UJN1</accession>
<feature type="compositionally biased region" description="Polar residues" evidence="19">
    <location>
        <begin position="91"/>
        <end position="102"/>
    </location>
</feature>
<dbReference type="GO" id="GO:0030518">
    <property type="term" value="P:nuclear receptor-mediated steroid hormone signaling pathway"/>
    <property type="evidence" value="ECO:0007669"/>
    <property type="project" value="UniProtKB-ARBA"/>
</dbReference>
<dbReference type="GO" id="GO:0005634">
    <property type="term" value="C:nucleus"/>
    <property type="evidence" value="ECO:0007669"/>
    <property type="project" value="UniProtKB-SubCell"/>
</dbReference>
<evidence type="ECO:0000256" key="12">
    <source>
        <dbReference type="ARBA" id="ARBA00022942"/>
    </source>
</evidence>
<feature type="transmembrane region" description="Helical" evidence="20">
    <location>
        <begin position="763"/>
        <end position="784"/>
    </location>
</feature>
<dbReference type="InParanoid" id="A0A7R8UJN1"/>
<evidence type="ECO:0000256" key="10">
    <source>
        <dbReference type="ARBA" id="ARBA00022786"/>
    </source>
</evidence>
<evidence type="ECO:0000256" key="13">
    <source>
        <dbReference type="ARBA" id="ARBA00023108"/>
    </source>
</evidence>
<evidence type="ECO:0000256" key="19">
    <source>
        <dbReference type="SAM" id="MobiDB-lite"/>
    </source>
</evidence>
<dbReference type="GO" id="GO:0006511">
    <property type="term" value="P:ubiquitin-dependent protein catabolic process"/>
    <property type="evidence" value="ECO:0007669"/>
    <property type="project" value="UniProtKB-ARBA"/>
</dbReference>
<evidence type="ECO:0000313" key="22">
    <source>
        <dbReference type="EMBL" id="CAD7081217.1"/>
    </source>
</evidence>
<dbReference type="InterPro" id="IPR042556">
    <property type="entry name" value="AZUL_sf"/>
</dbReference>
<dbReference type="EMBL" id="LR899010">
    <property type="protein sequence ID" value="CAD7081217.1"/>
    <property type="molecule type" value="Genomic_DNA"/>
</dbReference>
<keyword evidence="5" id="KW-0963">Cytoplasm</keyword>
<keyword evidence="8" id="KW-0479">Metal-binding</keyword>
<evidence type="ECO:0000256" key="6">
    <source>
        <dbReference type="ARBA" id="ARBA00022553"/>
    </source>
</evidence>
<keyword evidence="20" id="KW-0472">Membrane</keyword>
<feature type="compositionally biased region" description="Low complexity" evidence="19">
    <location>
        <begin position="103"/>
        <end position="118"/>
    </location>
</feature>
<dbReference type="GO" id="GO:0009966">
    <property type="term" value="P:regulation of signal transduction"/>
    <property type="evidence" value="ECO:0007669"/>
    <property type="project" value="UniProtKB-ARBA"/>
</dbReference>
<proteinExistence type="predicted"/>
<dbReference type="PANTHER" id="PTHR45700">
    <property type="entry name" value="UBIQUITIN-PROTEIN LIGASE E3C"/>
    <property type="match status" value="1"/>
</dbReference>
<feature type="compositionally biased region" description="Low complexity" evidence="19">
    <location>
        <begin position="222"/>
        <end position="268"/>
    </location>
</feature>
<dbReference type="GO" id="GO:0000502">
    <property type="term" value="C:proteasome complex"/>
    <property type="evidence" value="ECO:0007669"/>
    <property type="project" value="UniProtKB-KW"/>
</dbReference>
<dbReference type="GO" id="GO:0080090">
    <property type="term" value="P:regulation of primary metabolic process"/>
    <property type="evidence" value="ECO:0007669"/>
    <property type="project" value="UniProtKB-ARBA"/>
</dbReference>
<keyword evidence="9" id="KW-0863">Zinc-finger</keyword>
<evidence type="ECO:0000256" key="9">
    <source>
        <dbReference type="ARBA" id="ARBA00022771"/>
    </source>
</evidence>
<evidence type="ECO:0000256" key="18">
    <source>
        <dbReference type="PROSITE-ProRule" id="PRU00104"/>
    </source>
</evidence>
<dbReference type="InterPro" id="IPR044611">
    <property type="entry name" value="E3A/B/C-like"/>
</dbReference>
<feature type="active site" description="Glycyl thioester intermediate" evidence="18">
    <location>
        <position position="995"/>
    </location>
</feature>
<evidence type="ECO:0000256" key="17">
    <source>
        <dbReference type="ARBA" id="ARBA00077264"/>
    </source>
</evidence>
<keyword evidence="14" id="KW-0539">Nucleus</keyword>
<keyword evidence="20" id="KW-1133">Transmembrane helix</keyword>
<gene>
    <name evidence="22" type="ORF">HERILL_LOCUS4335</name>
</gene>
<dbReference type="GO" id="GO:0008270">
    <property type="term" value="F:zinc ion binding"/>
    <property type="evidence" value="ECO:0007669"/>
    <property type="project" value="UniProtKB-KW"/>
</dbReference>
<sequence>MNSEKQENSDGETSRLTEESSSTSASNQATESTAAAAALALATASASETLQPEPEKPELAEASSSSSRLSPPPPSIGDSELIDLRNRSVRDSTTQTSPKNQASTSSEGTSSSSGNSAGDTDEMKRAAARKLIERYFYQLLDGCGNPKCSNKYCASSGEVEQMTPNQAAARAIQLFSQDAKLCDAQPAKIAKTTQVDLPSDKETTTDTATTTTSPHLSHHSKTTSSSSASATDYDDSSTSSRSTPTSSSDRTASYSIHPSSSVLSSKKTSYSAKQKERSVYLDETKILEILEICSEEKSYAELIRSIGEVFLCADALSKSFRRQPSATIDDMLQKAPSDLKSMKKEDLRTLEGDLDKDEDSSADKEEILPLHHTTVDLPSLRRTLPKLFKLVPSIYELLNNALKPMAAALSIDLRINKKAEDIEKNLHVVVLVFELISTAPSEFLEEALPDVCKAASHLPVWAQARLAWIWAEHCKLNLRNLLQTLQQLISLKVISENFTRDSAIQDNLVITCTTKVLKIVYYANILAGKLESPKLREEESADTSLPSILEEDSLFNYTSSKQSRPSCLEDKLSIELGVSVLDCRIPLLPFEEFYNEPLSDAIEMDSDYLNYKNLSSETAREAGNKFSFMLYSFILTPATKIIALYYDSRIRMYSERRISIFQTQLGGQSPNPYLKLKVRREQIIDDALVELEMVAMGNPKDLKKQLVVEFVGEQGIDEGGVSKEFFQLIVEQIFNPDYGMFIYQEDTKTVWFNSTSFENEAQFTLIGIVLGLAIYNNIILAVNFPMVVYRKLMGVKGSFYDLADWNPVLFKSLQSMLDYEDADMEDVFMQTFKISYTDVFGNTLDHELKPNGGDIFVTQDNKHEFVELYTDFLLNSSIEKQFRAFRKGFQMVTDESPLQLLFRPEEIELLVCGSKHFDFVELEKSTEYEGGYTEKSQIIIDFWSIVHGLPDESKRKLLEFTTGSDRVPVGGLSRLKLVIARNGPDSDRLPTSHTCFNVLLLPEYASREKLEDRLLKAINYSKGFGML</sequence>
<evidence type="ECO:0000256" key="3">
    <source>
        <dbReference type="ARBA" id="ARBA00004496"/>
    </source>
</evidence>
<evidence type="ECO:0000256" key="7">
    <source>
        <dbReference type="ARBA" id="ARBA00022679"/>
    </source>
</evidence>
<dbReference type="GO" id="GO:0048731">
    <property type="term" value="P:system development"/>
    <property type="evidence" value="ECO:0007669"/>
    <property type="project" value="UniProtKB-ARBA"/>
</dbReference>
<evidence type="ECO:0000256" key="1">
    <source>
        <dbReference type="ARBA" id="ARBA00000885"/>
    </source>
</evidence>
<keyword evidence="6" id="KW-0597">Phosphoprotein</keyword>